<keyword evidence="1" id="KW-0812">Transmembrane</keyword>
<organism evidence="2 3">
    <name type="scientific">Gonium pectorale</name>
    <name type="common">Green alga</name>
    <dbReference type="NCBI Taxonomy" id="33097"/>
    <lineage>
        <taxon>Eukaryota</taxon>
        <taxon>Viridiplantae</taxon>
        <taxon>Chlorophyta</taxon>
        <taxon>core chlorophytes</taxon>
        <taxon>Chlorophyceae</taxon>
        <taxon>CS clade</taxon>
        <taxon>Chlamydomonadales</taxon>
        <taxon>Volvocaceae</taxon>
        <taxon>Gonium</taxon>
    </lineage>
</organism>
<reference evidence="3" key="1">
    <citation type="journal article" date="2016" name="Nat. Commun.">
        <title>The Gonium pectorale genome demonstrates co-option of cell cycle regulation during the evolution of multicellularity.</title>
        <authorList>
            <person name="Hanschen E.R."/>
            <person name="Marriage T.N."/>
            <person name="Ferris P.J."/>
            <person name="Hamaji T."/>
            <person name="Toyoda A."/>
            <person name="Fujiyama A."/>
            <person name="Neme R."/>
            <person name="Noguchi H."/>
            <person name="Minakuchi Y."/>
            <person name="Suzuki M."/>
            <person name="Kawai-Toyooka H."/>
            <person name="Smith D.R."/>
            <person name="Sparks H."/>
            <person name="Anderson J."/>
            <person name="Bakaric R."/>
            <person name="Luria V."/>
            <person name="Karger A."/>
            <person name="Kirschner M.W."/>
            <person name="Durand P.M."/>
            <person name="Michod R.E."/>
            <person name="Nozaki H."/>
            <person name="Olson B.J."/>
        </authorList>
    </citation>
    <scope>NUCLEOTIDE SEQUENCE [LARGE SCALE GENOMIC DNA]</scope>
    <source>
        <strain evidence="3">NIES-2863</strain>
    </source>
</reference>
<dbReference type="Pfam" id="PF07466">
    <property type="entry name" value="DUF1517"/>
    <property type="match status" value="1"/>
</dbReference>
<dbReference type="InterPro" id="IPR010903">
    <property type="entry name" value="DUF1517"/>
</dbReference>
<gene>
    <name evidence="2" type="ORF">GPECTOR_35g857</name>
</gene>
<evidence type="ECO:0000256" key="1">
    <source>
        <dbReference type="SAM" id="Phobius"/>
    </source>
</evidence>
<evidence type="ECO:0000313" key="2">
    <source>
        <dbReference type="EMBL" id="KXZ47419.1"/>
    </source>
</evidence>
<accession>A0A150GC67</accession>
<dbReference type="Proteomes" id="UP000075714">
    <property type="component" value="Unassembled WGS sequence"/>
</dbReference>
<keyword evidence="1" id="KW-0472">Membrane</keyword>
<dbReference type="EMBL" id="LSYV01000036">
    <property type="protein sequence ID" value="KXZ47419.1"/>
    <property type="molecule type" value="Genomic_DNA"/>
</dbReference>
<dbReference type="AlphaFoldDB" id="A0A150GC67"/>
<comment type="caution">
    <text evidence="2">The sequence shown here is derived from an EMBL/GenBank/DDBJ whole genome shotgun (WGS) entry which is preliminary data.</text>
</comment>
<evidence type="ECO:0000313" key="3">
    <source>
        <dbReference type="Proteomes" id="UP000075714"/>
    </source>
</evidence>
<keyword evidence="3" id="KW-1185">Reference proteome</keyword>
<proteinExistence type="predicted"/>
<feature type="transmembrane region" description="Helical" evidence="1">
    <location>
        <begin position="6"/>
        <end position="30"/>
    </location>
</feature>
<name>A0A150GC67_GONPE</name>
<sequence>MPLSEATINVLGALLYGLLCVCLVCSLIYLSYSTNPMLHNAADSAAHPLPAATAPLLPLHVAARLQVVLMGGGAEARAELQRAGGTVHLQARLAALQADADKAGRGDAPKARHKLLRETLLTLLQRSEEVSYGAGEEVGCGSEEDAERELLRWSLEEQARAGYVVVGVGRTSRPRTYSPVSALAVPGKTSPSSSSERFTAEEAAAVMTAALSAVLAGRAAPLPQAAAAAGEDTVVVTVMLVARGLRLLPERMWAPAGPQRGGGGSGRHLATPEELCEGLLSFGKLRVDDLLQLEVVWAPKAPGESLSWRQLQLSHQEFQTTL</sequence>
<keyword evidence="1" id="KW-1133">Transmembrane helix</keyword>
<protein>
    <submittedName>
        <fullName evidence="2">Uncharacterized protein</fullName>
    </submittedName>
</protein>